<reference evidence="7 8" key="1">
    <citation type="submission" date="2019-06" db="EMBL/GenBank/DDBJ databases">
        <title>Persicimonas caeni gen. nov., sp. nov., a predatory bacterium isolated from solar saltern.</title>
        <authorList>
            <person name="Wang S."/>
        </authorList>
    </citation>
    <scope>NUCLEOTIDE SEQUENCE [LARGE SCALE GENOMIC DNA]</scope>
    <source>
        <strain evidence="7 8">YN101</strain>
    </source>
</reference>
<keyword evidence="1 5" id="KW-0963">Cytoplasm</keyword>
<dbReference type="Pfam" id="PF03652">
    <property type="entry name" value="RuvX"/>
    <property type="match status" value="1"/>
</dbReference>
<organism evidence="7 8">
    <name type="scientific">Persicimonas caeni</name>
    <dbReference type="NCBI Taxonomy" id="2292766"/>
    <lineage>
        <taxon>Bacteria</taxon>
        <taxon>Deltaproteobacteria</taxon>
        <taxon>Bradymonadales</taxon>
        <taxon>Bradymonadaceae</taxon>
        <taxon>Persicimonas</taxon>
    </lineage>
</organism>
<dbReference type="GO" id="GO:0016788">
    <property type="term" value="F:hydrolase activity, acting on ester bonds"/>
    <property type="evidence" value="ECO:0007669"/>
    <property type="project" value="UniProtKB-UniRule"/>
</dbReference>
<gene>
    <name evidence="7" type="primary">ruvX</name>
    <name evidence="7" type="ORF">FIV42_29425</name>
</gene>
<dbReference type="InterPro" id="IPR005227">
    <property type="entry name" value="YqgF"/>
</dbReference>
<keyword evidence="2 5" id="KW-0690">Ribosome biogenesis</keyword>
<dbReference type="SMART" id="SM00732">
    <property type="entry name" value="YqgFc"/>
    <property type="match status" value="1"/>
</dbReference>
<evidence type="ECO:0000256" key="5">
    <source>
        <dbReference type="HAMAP-Rule" id="MF_00651"/>
    </source>
</evidence>
<dbReference type="PANTHER" id="PTHR33317">
    <property type="entry name" value="POLYNUCLEOTIDYL TRANSFERASE, RIBONUCLEASE H-LIKE SUPERFAMILY PROTEIN"/>
    <property type="match status" value="1"/>
</dbReference>
<dbReference type="PANTHER" id="PTHR33317:SF4">
    <property type="entry name" value="POLYNUCLEOTIDYL TRANSFERASE, RIBONUCLEASE H-LIKE SUPERFAMILY PROTEIN"/>
    <property type="match status" value="1"/>
</dbReference>
<evidence type="ECO:0000313" key="8">
    <source>
        <dbReference type="Proteomes" id="UP000315995"/>
    </source>
</evidence>
<accession>A0A4Y6Q3I4</accession>
<dbReference type="RefSeq" id="WP_141201161.1">
    <property type="nucleotide sequence ID" value="NZ_CP041186.1"/>
</dbReference>
<keyword evidence="3 5" id="KW-0540">Nuclease</keyword>
<dbReference type="InterPro" id="IPR006641">
    <property type="entry name" value="YqgF/RNaseH-like_dom"/>
</dbReference>
<dbReference type="InterPro" id="IPR012337">
    <property type="entry name" value="RNaseH-like_sf"/>
</dbReference>
<dbReference type="HAMAP" id="MF_00651">
    <property type="entry name" value="Nuclease_YqgF"/>
    <property type="match status" value="1"/>
</dbReference>
<dbReference type="Gene3D" id="3.30.420.140">
    <property type="entry name" value="YqgF/RNase H-like domain"/>
    <property type="match status" value="1"/>
</dbReference>
<evidence type="ECO:0000256" key="4">
    <source>
        <dbReference type="ARBA" id="ARBA00022801"/>
    </source>
</evidence>
<proteinExistence type="inferred from homology"/>
<dbReference type="CDD" id="cd16964">
    <property type="entry name" value="YqgF"/>
    <property type="match status" value="1"/>
</dbReference>
<name>A0A4Y6Q3I4_PERCE</name>
<dbReference type="InterPro" id="IPR037027">
    <property type="entry name" value="YqgF/RNaseH-like_dom_sf"/>
</dbReference>
<evidence type="ECO:0000256" key="2">
    <source>
        <dbReference type="ARBA" id="ARBA00022517"/>
    </source>
</evidence>
<dbReference type="NCBIfam" id="TIGR00250">
    <property type="entry name" value="RNAse_H_YqgF"/>
    <property type="match status" value="1"/>
</dbReference>
<dbReference type="EC" id="3.1.-.-" evidence="5"/>
<dbReference type="Proteomes" id="UP000315995">
    <property type="component" value="Chromosome"/>
</dbReference>
<evidence type="ECO:0000259" key="6">
    <source>
        <dbReference type="SMART" id="SM00732"/>
    </source>
</evidence>
<comment type="subcellular location">
    <subcellularLocation>
        <location evidence="5">Cytoplasm</location>
    </subcellularLocation>
</comment>
<comment type="similarity">
    <text evidence="5">Belongs to the YqgF HJR family.</text>
</comment>
<evidence type="ECO:0000313" key="7">
    <source>
        <dbReference type="EMBL" id="QDG54717.1"/>
    </source>
</evidence>
<dbReference type="GO" id="GO:0004518">
    <property type="term" value="F:nuclease activity"/>
    <property type="evidence" value="ECO:0007669"/>
    <property type="project" value="UniProtKB-KW"/>
</dbReference>
<dbReference type="AlphaFoldDB" id="A0A4Y6Q3I4"/>
<accession>A0A5B8YFI4</accession>
<dbReference type="GO" id="GO:0000967">
    <property type="term" value="P:rRNA 5'-end processing"/>
    <property type="evidence" value="ECO:0007669"/>
    <property type="project" value="UniProtKB-UniRule"/>
</dbReference>
<evidence type="ECO:0000256" key="3">
    <source>
        <dbReference type="ARBA" id="ARBA00022722"/>
    </source>
</evidence>
<protein>
    <recommendedName>
        <fullName evidence="5">Putative pre-16S rRNA nuclease</fullName>
        <ecNumber evidence="5">3.1.-.-</ecNumber>
    </recommendedName>
</protein>
<dbReference type="GO" id="GO:0005829">
    <property type="term" value="C:cytosol"/>
    <property type="evidence" value="ECO:0007669"/>
    <property type="project" value="TreeGrafter"/>
</dbReference>
<dbReference type="SUPFAM" id="SSF53098">
    <property type="entry name" value="Ribonuclease H-like"/>
    <property type="match status" value="1"/>
</dbReference>
<dbReference type="OrthoDB" id="9796140at2"/>
<comment type="function">
    <text evidence="5">Could be a nuclease involved in processing of the 5'-end of pre-16S rRNA.</text>
</comment>
<keyword evidence="8" id="KW-1185">Reference proteome</keyword>
<sequence length="148" mass="16158">MAPASPYIGLDVGTKRIGVAKSDRSGKIAMPHETVDVGRRHAAAEQIAALIEESECHTVVVGWPLTLEGAEGRAVRRVEKFIERLEAALEQTDASPEIVPWDERLTTTAAETFLIGADVSRRRRKKVVDQIAASHILQGYLDSLSDSQ</sequence>
<feature type="domain" description="YqgF/RNase H-like" evidence="6">
    <location>
        <begin position="5"/>
        <end position="110"/>
    </location>
</feature>
<dbReference type="EMBL" id="CP041186">
    <property type="protein sequence ID" value="QDG54717.1"/>
    <property type="molecule type" value="Genomic_DNA"/>
</dbReference>
<keyword evidence="4 5" id="KW-0378">Hydrolase</keyword>
<evidence type="ECO:0000256" key="1">
    <source>
        <dbReference type="ARBA" id="ARBA00022490"/>
    </source>
</evidence>